<dbReference type="Proteomes" id="UP000777482">
    <property type="component" value="Unassembled WGS sequence"/>
</dbReference>
<dbReference type="AlphaFoldDB" id="A0A9P6W0I1"/>
<sequence>MNSQVLPQAANSAEAQEPSITRRRFFEDFLGAPENTPHANHLFFLFLSEVDRYLQWFTLGVTEETPRQPEYTTHEFRGLAGFKIEEGGATGRFCPSRIPQPRACSERRPKEYYWPTSPLESLMKSQASPWHQILSHNGQIHIYAGTSPKSRRTYTMQIKQQDISFTRDGLKKTEDSVIWSLQILKVTQGVTQDEPAFCLHLCYNFHFDAMDKLAHLEYGPEAFARQRLLALHPQPHQPSTASNSMWERNMFVR</sequence>
<reference evidence="1 2" key="1">
    <citation type="submission" date="2020-11" db="EMBL/GenBank/DDBJ databases">
        <title>Kefir isolates.</title>
        <authorList>
            <person name="Marcisauskas S."/>
            <person name="Kim Y."/>
            <person name="Blasche S."/>
        </authorList>
    </citation>
    <scope>NUCLEOTIDE SEQUENCE [LARGE SCALE GENOMIC DNA]</scope>
    <source>
        <strain evidence="1 2">KR</strain>
    </source>
</reference>
<evidence type="ECO:0000313" key="1">
    <source>
        <dbReference type="EMBL" id="KAG0659233.1"/>
    </source>
</evidence>
<evidence type="ECO:0000313" key="2">
    <source>
        <dbReference type="Proteomes" id="UP000777482"/>
    </source>
</evidence>
<dbReference type="EMBL" id="PUHQ01000056">
    <property type="protein sequence ID" value="KAG0659233.1"/>
    <property type="molecule type" value="Genomic_DNA"/>
</dbReference>
<gene>
    <name evidence="1" type="ORF">C6P46_005286</name>
</gene>
<comment type="caution">
    <text evidence="1">The sequence shown here is derived from an EMBL/GenBank/DDBJ whole genome shotgun (WGS) entry which is preliminary data.</text>
</comment>
<keyword evidence="2" id="KW-1185">Reference proteome</keyword>
<proteinExistence type="predicted"/>
<protein>
    <submittedName>
        <fullName evidence="1">Uncharacterized protein</fullName>
    </submittedName>
</protein>
<accession>A0A9P6W0I1</accession>
<name>A0A9P6W0I1_RHOMI</name>
<organism evidence="1 2">
    <name type="scientific">Rhodotorula mucilaginosa</name>
    <name type="common">Yeast</name>
    <name type="synonym">Rhodotorula rubra</name>
    <dbReference type="NCBI Taxonomy" id="5537"/>
    <lineage>
        <taxon>Eukaryota</taxon>
        <taxon>Fungi</taxon>
        <taxon>Dikarya</taxon>
        <taxon>Basidiomycota</taxon>
        <taxon>Pucciniomycotina</taxon>
        <taxon>Microbotryomycetes</taxon>
        <taxon>Sporidiobolales</taxon>
        <taxon>Sporidiobolaceae</taxon>
        <taxon>Rhodotorula</taxon>
    </lineage>
</organism>